<dbReference type="EMBL" id="FQVA01000002">
    <property type="protein sequence ID" value="SHF62458.1"/>
    <property type="molecule type" value="Genomic_DNA"/>
</dbReference>
<organism evidence="2 3">
    <name type="scientific">Microbulbifer donghaiensis</name>
    <dbReference type="NCBI Taxonomy" id="494016"/>
    <lineage>
        <taxon>Bacteria</taxon>
        <taxon>Pseudomonadati</taxon>
        <taxon>Pseudomonadota</taxon>
        <taxon>Gammaproteobacteria</taxon>
        <taxon>Cellvibrionales</taxon>
        <taxon>Microbulbiferaceae</taxon>
        <taxon>Microbulbifer</taxon>
    </lineage>
</organism>
<accession>A0A1M5D635</accession>
<dbReference type="InterPro" id="IPR027396">
    <property type="entry name" value="DsrEFH-like"/>
</dbReference>
<dbReference type="PANTHER" id="PTHR37691:SF1">
    <property type="entry name" value="BLR3518 PROTEIN"/>
    <property type="match status" value="1"/>
</dbReference>
<gene>
    <name evidence="2" type="ORF">SAMN04487965_2418</name>
</gene>
<dbReference type="STRING" id="494016.SAMN04487965_2418"/>
<sequence length="178" mass="19201">MQFMKIFVAPLLALTATGTMAAEFTKGPLISQYGAHAEVKQTQPLSGKESFKVAFDVAEQGETGKVNRKIESLARFLNMHTNAGIPAENIQLALVVHGKAGFDLLDDANYKARFDSENPNAALLEALLKNKVRIIICGQSAAYHGIENSQLVNGVEVALSAMTAHALLQQQGYTVNPF</sequence>
<name>A0A1M5D635_9GAMM</name>
<dbReference type="AlphaFoldDB" id="A0A1M5D635"/>
<protein>
    <submittedName>
        <fullName evidence="2">Intracellular sulfur oxidation protein, DsrE/DsrF family</fullName>
    </submittedName>
</protein>
<keyword evidence="1" id="KW-0732">Signal</keyword>
<keyword evidence="3" id="KW-1185">Reference proteome</keyword>
<evidence type="ECO:0000313" key="3">
    <source>
        <dbReference type="Proteomes" id="UP000184170"/>
    </source>
</evidence>
<dbReference type="RefSeq" id="WP_073275432.1">
    <property type="nucleotide sequence ID" value="NZ_FQVA01000002.1"/>
</dbReference>
<proteinExistence type="predicted"/>
<dbReference type="Proteomes" id="UP000184170">
    <property type="component" value="Unassembled WGS sequence"/>
</dbReference>
<dbReference type="Pfam" id="PF02635">
    <property type="entry name" value="DsrE"/>
    <property type="match status" value="1"/>
</dbReference>
<feature type="signal peptide" evidence="1">
    <location>
        <begin position="1"/>
        <end position="21"/>
    </location>
</feature>
<reference evidence="3" key="1">
    <citation type="submission" date="2016-11" db="EMBL/GenBank/DDBJ databases">
        <authorList>
            <person name="Varghese N."/>
            <person name="Submissions S."/>
        </authorList>
    </citation>
    <scope>NUCLEOTIDE SEQUENCE [LARGE SCALE GENOMIC DNA]</scope>
    <source>
        <strain evidence="3">CGMCC 1.7063</strain>
    </source>
</reference>
<dbReference type="PANTHER" id="PTHR37691">
    <property type="entry name" value="BLR3518 PROTEIN"/>
    <property type="match status" value="1"/>
</dbReference>
<evidence type="ECO:0000313" key="2">
    <source>
        <dbReference type="EMBL" id="SHF62458.1"/>
    </source>
</evidence>
<evidence type="ECO:0000256" key="1">
    <source>
        <dbReference type="SAM" id="SignalP"/>
    </source>
</evidence>
<dbReference type="Gene3D" id="3.40.1260.10">
    <property type="entry name" value="DsrEFH-like"/>
    <property type="match status" value="1"/>
</dbReference>
<feature type="chain" id="PRO_5012002322" evidence="1">
    <location>
        <begin position="22"/>
        <end position="178"/>
    </location>
</feature>
<dbReference type="SUPFAM" id="SSF75169">
    <property type="entry name" value="DsrEFH-like"/>
    <property type="match status" value="1"/>
</dbReference>
<dbReference type="InterPro" id="IPR003787">
    <property type="entry name" value="Sulphur_relay_DsrE/F-like"/>
</dbReference>